<accession>A0A315VFQ6</accession>
<feature type="compositionally biased region" description="Basic and acidic residues" evidence="1">
    <location>
        <begin position="113"/>
        <end position="131"/>
    </location>
</feature>
<feature type="region of interest" description="Disordered" evidence="1">
    <location>
        <begin position="113"/>
        <end position="136"/>
    </location>
</feature>
<evidence type="ECO:0000313" key="2">
    <source>
        <dbReference type="EMBL" id="PWA21061.1"/>
    </source>
</evidence>
<reference evidence="2 3" key="1">
    <citation type="journal article" date="2018" name="G3 (Bethesda)">
        <title>A High-Quality Reference Genome for the Invasive Mosquitofish Gambusia affinis Using a Chicago Library.</title>
        <authorList>
            <person name="Hoffberg S.L."/>
            <person name="Troendle N.J."/>
            <person name="Glenn T.C."/>
            <person name="Mahmud O."/>
            <person name="Louha S."/>
            <person name="Chalopin D."/>
            <person name="Bennetzen J.L."/>
            <person name="Mauricio R."/>
        </authorList>
    </citation>
    <scope>NUCLEOTIDE SEQUENCE [LARGE SCALE GENOMIC DNA]</scope>
    <source>
        <strain evidence="2">NE01/NJP1002.9</strain>
        <tissue evidence="2">Muscle</tissue>
    </source>
</reference>
<comment type="caution">
    <text evidence="2">The sequence shown here is derived from an EMBL/GenBank/DDBJ whole genome shotgun (WGS) entry which is preliminary data.</text>
</comment>
<gene>
    <name evidence="2" type="ORF">CCH79_00020886</name>
</gene>
<evidence type="ECO:0000256" key="1">
    <source>
        <dbReference type="SAM" id="MobiDB-lite"/>
    </source>
</evidence>
<organism evidence="2 3">
    <name type="scientific">Gambusia affinis</name>
    <name type="common">Western mosquitofish</name>
    <name type="synonym">Heterandria affinis</name>
    <dbReference type="NCBI Taxonomy" id="33528"/>
    <lineage>
        <taxon>Eukaryota</taxon>
        <taxon>Metazoa</taxon>
        <taxon>Chordata</taxon>
        <taxon>Craniata</taxon>
        <taxon>Vertebrata</taxon>
        <taxon>Euteleostomi</taxon>
        <taxon>Actinopterygii</taxon>
        <taxon>Neopterygii</taxon>
        <taxon>Teleostei</taxon>
        <taxon>Neoteleostei</taxon>
        <taxon>Acanthomorphata</taxon>
        <taxon>Ovalentaria</taxon>
        <taxon>Atherinomorphae</taxon>
        <taxon>Cyprinodontiformes</taxon>
        <taxon>Poeciliidae</taxon>
        <taxon>Poeciliinae</taxon>
        <taxon>Gambusia</taxon>
    </lineage>
</organism>
<protein>
    <submittedName>
        <fullName evidence="2">Uncharacterized protein</fullName>
    </submittedName>
</protein>
<name>A0A315VFQ6_GAMAF</name>
<sequence length="159" mass="18448">MDQNQNPVMIQTELSEMQLVLLSVPGVMAERLADCGWKRHISDQLKLRDRVQRQTFEEIVQQCELGCSEDTLCPALRTERGVKAVCLSDNRLLEKSDLQAVLTERYQTDKYDVQRGHEASSLDSSRSDSLHQEMSQMRIRHQEELTELHKKRGEVSHRK</sequence>
<dbReference type="AlphaFoldDB" id="A0A315VFQ6"/>
<proteinExistence type="predicted"/>
<dbReference type="STRING" id="33528.ENSGAFP00000019309"/>
<dbReference type="EMBL" id="NHOQ01001923">
    <property type="protein sequence ID" value="PWA21061.1"/>
    <property type="molecule type" value="Genomic_DNA"/>
</dbReference>
<keyword evidence="3" id="KW-1185">Reference proteome</keyword>
<dbReference type="Proteomes" id="UP000250572">
    <property type="component" value="Unassembled WGS sequence"/>
</dbReference>
<evidence type="ECO:0000313" key="3">
    <source>
        <dbReference type="Proteomes" id="UP000250572"/>
    </source>
</evidence>